<dbReference type="HOGENOM" id="CLU_2425956_0_0_9"/>
<gene>
    <name evidence="2" type="ordered locus">Swol_2380</name>
</gene>
<proteinExistence type="predicted"/>
<dbReference type="KEGG" id="swo:Swol_2380"/>
<keyword evidence="3" id="KW-1185">Reference proteome</keyword>
<dbReference type="AlphaFoldDB" id="Q0AUD5"/>
<evidence type="ECO:0000313" key="2">
    <source>
        <dbReference type="EMBL" id="ABI69669.1"/>
    </source>
</evidence>
<reference evidence="3" key="1">
    <citation type="journal article" date="2010" name="Environ. Microbiol.">
        <title>The genome of Syntrophomonas wolfei: new insights into syntrophic metabolism and biohydrogen production.</title>
        <authorList>
            <person name="Sieber J.R."/>
            <person name="Sims D.R."/>
            <person name="Han C."/>
            <person name="Kim E."/>
            <person name="Lykidis A."/>
            <person name="Lapidus A.L."/>
            <person name="McDonnald E."/>
            <person name="Rohlin L."/>
            <person name="Culley D.E."/>
            <person name="Gunsalus R."/>
            <person name="McInerney M.J."/>
        </authorList>
    </citation>
    <scope>NUCLEOTIDE SEQUENCE [LARGE SCALE GENOMIC DNA]</scope>
    <source>
        <strain evidence="3">DSM 2245B / Goettingen</strain>
    </source>
</reference>
<keyword evidence="1" id="KW-0472">Membrane</keyword>
<protein>
    <submittedName>
        <fullName evidence="2">Uncharacterized protein</fullName>
    </submittedName>
</protein>
<dbReference type="STRING" id="335541.Swol_2380"/>
<evidence type="ECO:0000256" key="1">
    <source>
        <dbReference type="SAM" id="Phobius"/>
    </source>
</evidence>
<dbReference type="RefSeq" id="WP_011641753.1">
    <property type="nucleotide sequence ID" value="NC_008346.1"/>
</dbReference>
<dbReference type="Proteomes" id="UP000001968">
    <property type="component" value="Chromosome"/>
</dbReference>
<dbReference type="OrthoDB" id="9925713at2"/>
<sequence>MEKIIASSFLPVTSFAFNYEFNMNSMVRYLIIITLCYYFLKGLIYLLLWQTTHKIEERAREQKRKEKEKRESMRRIWEDEEIERDDDSNWW</sequence>
<accession>Q0AUD5</accession>
<organism evidence="2 3">
    <name type="scientific">Syntrophomonas wolfei subsp. wolfei (strain DSM 2245B / Goettingen)</name>
    <dbReference type="NCBI Taxonomy" id="335541"/>
    <lineage>
        <taxon>Bacteria</taxon>
        <taxon>Bacillati</taxon>
        <taxon>Bacillota</taxon>
        <taxon>Clostridia</taxon>
        <taxon>Eubacteriales</taxon>
        <taxon>Syntrophomonadaceae</taxon>
        <taxon>Syntrophomonas</taxon>
    </lineage>
</organism>
<feature type="transmembrane region" description="Helical" evidence="1">
    <location>
        <begin position="26"/>
        <end position="48"/>
    </location>
</feature>
<dbReference type="EMBL" id="CP000448">
    <property type="protein sequence ID" value="ABI69669.1"/>
    <property type="molecule type" value="Genomic_DNA"/>
</dbReference>
<keyword evidence="1" id="KW-0812">Transmembrane</keyword>
<evidence type="ECO:0000313" key="3">
    <source>
        <dbReference type="Proteomes" id="UP000001968"/>
    </source>
</evidence>
<name>Q0AUD5_SYNWW</name>
<keyword evidence="1" id="KW-1133">Transmembrane helix</keyword>